<name>Q9YW33_MSEPV</name>
<protein>
    <recommendedName>
        <fullName evidence="1">K Homology domain-containing protein</fullName>
    </recommendedName>
</protein>
<dbReference type="InterPro" id="IPR004087">
    <property type="entry name" value="KH_dom"/>
</dbReference>
<organismHost>
    <name type="scientific">Melanoplus sanguinipes</name>
    <name type="common">Migratory grasshopper</name>
    <dbReference type="NCBI Taxonomy" id="65742"/>
</organismHost>
<gene>
    <name evidence="2" type="primary">MSV059</name>
</gene>
<dbReference type="EMBL" id="AF063866">
    <property type="protein sequence ID" value="AAC97819.1"/>
    <property type="molecule type" value="Genomic_DNA"/>
</dbReference>
<dbReference type="Gene3D" id="3.30.1370.10">
    <property type="entry name" value="K Homology domain, type 1"/>
    <property type="match status" value="1"/>
</dbReference>
<evidence type="ECO:0000313" key="3">
    <source>
        <dbReference type="Proteomes" id="UP000172353"/>
    </source>
</evidence>
<dbReference type="KEGG" id="vg:1449814"/>
<dbReference type="GO" id="GO:0003723">
    <property type="term" value="F:RNA binding"/>
    <property type="evidence" value="ECO:0007669"/>
    <property type="project" value="InterPro"/>
</dbReference>
<reference evidence="2 3" key="1">
    <citation type="journal article" date="1999" name="J. Virol.">
        <title>The genome of Melanoplus sanguinipes entomopoxvirus.</title>
        <authorList>
            <person name="Afonso C.L."/>
            <person name="Tulman E.R."/>
            <person name="Lu Z."/>
            <person name="Oma E."/>
            <person name="Kutish G.F."/>
            <person name="Rock D.L."/>
        </authorList>
    </citation>
    <scope>NUCLEOTIDE SEQUENCE [LARGE SCALE GENOMIC DNA]</scope>
    <source>
        <strain evidence="2">Tucson</strain>
    </source>
</reference>
<dbReference type="Proteomes" id="UP000172353">
    <property type="component" value="Segment"/>
</dbReference>
<dbReference type="InterPro" id="IPR036612">
    <property type="entry name" value="KH_dom_type_1_sf"/>
</dbReference>
<dbReference type="RefSeq" id="NP_048130.1">
    <property type="nucleotide sequence ID" value="NC_001993.1"/>
</dbReference>
<dbReference type="SUPFAM" id="SSF54791">
    <property type="entry name" value="Eukaryotic type KH-domain (KH-domain type I)"/>
    <property type="match status" value="1"/>
</dbReference>
<feature type="domain" description="K Homology" evidence="1">
    <location>
        <begin position="26"/>
        <end position="93"/>
    </location>
</feature>
<keyword evidence="3" id="KW-1185">Reference proteome</keyword>
<dbReference type="InterPro" id="IPR004088">
    <property type="entry name" value="KH_dom_type_1"/>
</dbReference>
<organism evidence="2 3">
    <name type="scientific">Melanoplus sanguinipes entomopoxvirus</name>
    <name type="common">MsEPV</name>
    <dbReference type="NCBI Taxonomy" id="83191"/>
    <lineage>
        <taxon>Viruses</taxon>
        <taxon>Varidnaviria</taxon>
        <taxon>Bamfordvirae</taxon>
        <taxon>Nucleocytoviricota</taxon>
        <taxon>Pokkesviricetes</taxon>
        <taxon>Chitovirales</taxon>
        <taxon>Poxviridae</taxon>
        <taxon>Entomopoxvirinae</taxon>
        <taxon>Deltaentomopoxvirus</taxon>
        <taxon>Deltaentomopoxvirus msanguinipes</taxon>
    </lineage>
</organism>
<dbReference type="SMART" id="SM00322">
    <property type="entry name" value="KH"/>
    <property type="match status" value="1"/>
</dbReference>
<sequence length="111" mass="12734">MEQESNNGISLIYKPYSQIIDINKETSMCIYISIYQEVIGKIIGKNGITVSNIAKDIGLNIKIDKENMCVVLRTHGLPKDCLIKLVNAYDRIENIIKMDQSERKFEKLLKK</sequence>
<dbReference type="GeneID" id="1449814"/>
<evidence type="ECO:0000259" key="1">
    <source>
        <dbReference type="SMART" id="SM00322"/>
    </source>
</evidence>
<dbReference type="PIR" id="T28220">
    <property type="entry name" value="T28220"/>
</dbReference>
<dbReference type="Pfam" id="PF00013">
    <property type="entry name" value="KH_1"/>
    <property type="match status" value="1"/>
</dbReference>
<dbReference type="PROSITE" id="PS50084">
    <property type="entry name" value="KH_TYPE_1"/>
    <property type="match status" value="1"/>
</dbReference>
<accession>Q9YW33</accession>
<evidence type="ECO:0000313" key="2">
    <source>
        <dbReference type="EMBL" id="AAC97819.1"/>
    </source>
</evidence>
<proteinExistence type="predicted"/>